<dbReference type="Proteomes" id="UP000027138">
    <property type="component" value="Unassembled WGS sequence"/>
</dbReference>
<evidence type="ECO:0000313" key="3">
    <source>
        <dbReference type="Proteomes" id="UP000027138"/>
    </source>
</evidence>
<protein>
    <submittedName>
        <fullName evidence="2">Uncharacterized protein</fullName>
    </submittedName>
</protein>
<keyword evidence="3" id="KW-1185">Reference proteome</keyword>
<reference evidence="2 3" key="1">
    <citation type="journal article" date="2014" name="PLoS ONE">
        <title>Global Analysis of Gene Expression Profiles in Physic Nut (Jatropha curcas L.) Seedlings Exposed to Salt Stress.</title>
        <authorList>
            <person name="Zhang L."/>
            <person name="Zhang C."/>
            <person name="Wu P."/>
            <person name="Chen Y."/>
            <person name="Li M."/>
            <person name="Jiang H."/>
            <person name="Wu G."/>
        </authorList>
    </citation>
    <scope>NUCLEOTIDE SEQUENCE [LARGE SCALE GENOMIC DNA]</scope>
    <source>
        <strain evidence="3">cv. GZQX0401</strain>
        <tissue evidence="2">Young leaves</tissue>
    </source>
</reference>
<accession>A0A067KW11</accession>
<feature type="compositionally biased region" description="Basic residues" evidence="1">
    <location>
        <begin position="49"/>
        <end position="61"/>
    </location>
</feature>
<gene>
    <name evidence="2" type="ORF">JCGZ_02384</name>
</gene>
<dbReference type="EMBL" id="KK914334">
    <property type="protein sequence ID" value="KDP40386.1"/>
    <property type="molecule type" value="Genomic_DNA"/>
</dbReference>
<feature type="region of interest" description="Disordered" evidence="1">
    <location>
        <begin position="1"/>
        <end position="61"/>
    </location>
</feature>
<name>A0A067KW11_JATCU</name>
<sequence>MDVVELISDSGSHSETEVFKPPVSRVQHEPRKKAAASPSSPNLPNKVHQQGKHAQLRLNHL</sequence>
<evidence type="ECO:0000313" key="2">
    <source>
        <dbReference type="EMBL" id="KDP40386.1"/>
    </source>
</evidence>
<proteinExistence type="predicted"/>
<organism evidence="2 3">
    <name type="scientific">Jatropha curcas</name>
    <name type="common">Barbados nut</name>
    <dbReference type="NCBI Taxonomy" id="180498"/>
    <lineage>
        <taxon>Eukaryota</taxon>
        <taxon>Viridiplantae</taxon>
        <taxon>Streptophyta</taxon>
        <taxon>Embryophyta</taxon>
        <taxon>Tracheophyta</taxon>
        <taxon>Spermatophyta</taxon>
        <taxon>Magnoliopsida</taxon>
        <taxon>eudicotyledons</taxon>
        <taxon>Gunneridae</taxon>
        <taxon>Pentapetalae</taxon>
        <taxon>rosids</taxon>
        <taxon>fabids</taxon>
        <taxon>Malpighiales</taxon>
        <taxon>Euphorbiaceae</taxon>
        <taxon>Crotonoideae</taxon>
        <taxon>Jatropheae</taxon>
        <taxon>Jatropha</taxon>
    </lineage>
</organism>
<dbReference type="AlphaFoldDB" id="A0A067KW11"/>
<evidence type="ECO:0000256" key="1">
    <source>
        <dbReference type="SAM" id="MobiDB-lite"/>
    </source>
</evidence>